<reference evidence="2" key="1">
    <citation type="submission" date="2016-10" db="EMBL/GenBank/DDBJ databases">
        <authorList>
            <person name="Varghese N."/>
            <person name="Submissions S."/>
        </authorList>
    </citation>
    <scope>NUCLEOTIDE SEQUENCE [LARGE SCALE GENOMIC DNA]</scope>
    <source>
        <strain evidence="2">DSM 17044</strain>
    </source>
</reference>
<dbReference type="Gene3D" id="3.40.50.150">
    <property type="entry name" value="Vaccinia Virus protein VP39"/>
    <property type="match status" value="1"/>
</dbReference>
<proteinExistence type="predicted"/>
<dbReference type="OrthoDB" id="9792989at2"/>
<dbReference type="AlphaFoldDB" id="A0A1H7R159"/>
<keyword evidence="1" id="KW-0489">Methyltransferase</keyword>
<name>A0A1H7R159_STIAU</name>
<protein>
    <submittedName>
        <fullName evidence="1">Methyltransferase, FkbM family</fullName>
    </submittedName>
</protein>
<dbReference type="GO" id="GO:0008168">
    <property type="term" value="F:methyltransferase activity"/>
    <property type="evidence" value="ECO:0007669"/>
    <property type="project" value="UniProtKB-KW"/>
</dbReference>
<organism evidence="1 2">
    <name type="scientific">Stigmatella aurantiaca</name>
    <dbReference type="NCBI Taxonomy" id="41"/>
    <lineage>
        <taxon>Bacteria</taxon>
        <taxon>Pseudomonadati</taxon>
        <taxon>Myxococcota</taxon>
        <taxon>Myxococcia</taxon>
        <taxon>Myxococcales</taxon>
        <taxon>Cystobacterineae</taxon>
        <taxon>Archangiaceae</taxon>
        <taxon>Stigmatella</taxon>
    </lineage>
</organism>
<gene>
    <name evidence="1" type="ORF">SAMN05444354_106345</name>
</gene>
<dbReference type="Proteomes" id="UP000182719">
    <property type="component" value="Unassembled WGS sequence"/>
</dbReference>
<keyword evidence="1" id="KW-0808">Transferase</keyword>
<dbReference type="RefSeq" id="WP_075007020.1">
    <property type="nucleotide sequence ID" value="NZ_FOAP01000006.1"/>
</dbReference>
<dbReference type="GO" id="GO:0032259">
    <property type="term" value="P:methylation"/>
    <property type="evidence" value="ECO:0007669"/>
    <property type="project" value="UniProtKB-KW"/>
</dbReference>
<dbReference type="EMBL" id="FOAP01000006">
    <property type="protein sequence ID" value="SEL53903.1"/>
    <property type="molecule type" value="Genomic_DNA"/>
</dbReference>
<dbReference type="SUPFAM" id="SSF53335">
    <property type="entry name" value="S-adenosyl-L-methionine-dependent methyltransferases"/>
    <property type="match status" value="1"/>
</dbReference>
<keyword evidence="2" id="KW-1185">Reference proteome</keyword>
<evidence type="ECO:0000313" key="2">
    <source>
        <dbReference type="Proteomes" id="UP000182719"/>
    </source>
</evidence>
<sequence length="261" mass="28850">MRRPLTRLSSDAPRLHRFVHELASWGLNHSQAYWKLAQALTPAPGAAGLLIHERLPLRLNLETQAERRMYQGVEQNGLLLASRLLTPGGHGIDLGAHIGLYTVLMAARVGAQGRVTAFEPSAPDRERLLAHTRELPQVTVVHHLEALLEAQGSAPIELLRVEGAEWAPQVFENAPELFGSHRIQALLTEVGPGAVPAGLLVPRFPLKEYAHFQVSERPSRTHVRLRPALAPVDLQRMPPGRFNLLAIRRACIGRIVDLLAR</sequence>
<accession>A0A1H7R159</accession>
<dbReference type="InterPro" id="IPR029063">
    <property type="entry name" value="SAM-dependent_MTases_sf"/>
</dbReference>
<evidence type="ECO:0000313" key="1">
    <source>
        <dbReference type="EMBL" id="SEL53903.1"/>
    </source>
</evidence>